<feature type="region of interest" description="Disordered" evidence="6">
    <location>
        <begin position="182"/>
        <end position="215"/>
    </location>
</feature>
<keyword evidence="5" id="KW-0804">Transcription</keyword>
<dbReference type="PANTHER" id="PTHR33304">
    <property type="match status" value="1"/>
</dbReference>
<evidence type="ECO:0000256" key="3">
    <source>
        <dbReference type="ARBA" id="ARBA00022833"/>
    </source>
</evidence>
<dbReference type="Pfam" id="PF23121">
    <property type="entry name" value="SPOC_AIPP2"/>
    <property type="match status" value="1"/>
</dbReference>
<evidence type="ECO:0000256" key="2">
    <source>
        <dbReference type="ARBA" id="ARBA00022771"/>
    </source>
</evidence>
<protein>
    <recommendedName>
        <fullName evidence="7">Zinc finger PHD-type domain-containing protein</fullName>
    </recommendedName>
</protein>
<feature type="domain" description="Zinc finger PHD-type" evidence="7">
    <location>
        <begin position="12"/>
        <end position="58"/>
    </location>
</feature>
<dbReference type="Proteomes" id="UP001085076">
    <property type="component" value="Miscellaneous, Linkage group lg02"/>
</dbReference>
<dbReference type="GO" id="GO:0008270">
    <property type="term" value="F:zinc ion binding"/>
    <property type="evidence" value="ECO:0007669"/>
    <property type="project" value="UniProtKB-KW"/>
</dbReference>
<evidence type="ECO:0000256" key="6">
    <source>
        <dbReference type="SAM" id="MobiDB-lite"/>
    </source>
</evidence>
<keyword evidence="2" id="KW-0863">Zinc-finger</keyword>
<feature type="region of interest" description="Disordered" evidence="6">
    <location>
        <begin position="1102"/>
        <end position="1190"/>
    </location>
</feature>
<evidence type="ECO:0000256" key="4">
    <source>
        <dbReference type="ARBA" id="ARBA00023015"/>
    </source>
</evidence>
<comment type="caution">
    <text evidence="8">The sequence shown here is derived from an EMBL/GenBank/DDBJ whole genome shotgun (WGS) entry which is preliminary data.</text>
</comment>
<organism evidence="8 9">
    <name type="scientific">Dioscorea zingiberensis</name>
    <dbReference type="NCBI Taxonomy" id="325984"/>
    <lineage>
        <taxon>Eukaryota</taxon>
        <taxon>Viridiplantae</taxon>
        <taxon>Streptophyta</taxon>
        <taxon>Embryophyta</taxon>
        <taxon>Tracheophyta</taxon>
        <taxon>Spermatophyta</taxon>
        <taxon>Magnoliopsida</taxon>
        <taxon>Liliopsida</taxon>
        <taxon>Dioscoreales</taxon>
        <taxon>Dioscoreaceae</taxon>
        <taxon>Dioscorea</taxon>
    </lineage>
</organism>
<dbReference type="InterPro" id="IPR011011">
    <property type="entry name" value="Znf_FYVE_PHD"/>
</dbReference>
<feature type="compositionally biased region" description="Polar residues" evidence="6">
    <location>
        <begin position="182"/>
        <end position="203"/>
    </location>
</feature>
<dbReference type="OrthoDB" id="1932206at2759"/>
<dbReference type="InterPro" id="IPR013083">
    <property type="entry name" value="Znf_RING/FYVE/PHD"/>
</dbReference>
<evidence type="ECO:0000256" key="1">
    <source>
        <dbReference type="ARBA" id="ARBA00022723"/>
    </source>
</evidence>
<dbReference type="GO" id="GO:0034244">
    <property type="term" value="P:negative regulation of transcription elongation by RNA polymerase II"/>
    <property type="evidence" value="ECO:0007669"/>
    <property type="project" value="InterPro"/>
</dbReference>
<dbReference type="InterPro" id="IPR056280">
    <property type="entry name" value="AIPP2-like_SPOC"/>
</dbReference>
<reference evidence="8" key="2">
    <citation type="journal article" date="2022" name="Hortic Res">
        <title>The genome of Dioscorea zingiberensis sheds light on the biosynthesis, origin and evolution of the medicinally important diosgenin saponins.</title>
        <authorList>
            <person name="Li Y."/>
            <person name="Tan C."/>
            <person name="Li Z."/>
            <person name="Guo J."/>
            <person name="Li S."/>
            <person name="Chen X."/>
            <person name="Wang C."/>
            <person name="Dai X."/>
            <person name="Yang H."/>
            <person name="Song W."/>
            <person name="Hou L."/>
            <person name="Xu J."/>
            <person name="Tong Z."/>
            <person name="Xu A."/>
            <person name="Yuan X."/>
            <person name="Wang W."/>
            <person name="Yang Q."/>
            <person name="Chen L."/>
            <person name="Sun Z."/>
            <person name="Wang K."/>
            <person name="Pan B."/>
            <person name="Chen J."/>
            <person name="Bao Y."/>
            <person name="Liu F."/>
            <person name="Qi X."/>
            <person name="Gang D.R."/>
            <person name="Wen J."/>
            <person name="Li J."/>
        </authorList>
    </citation>
    <scope>NUCLEOTIDE SEQUENCE</scope>
    <source>
        <strain evidence="8">Dzin_1.0</strain>
    </source>
</reference>
<keyword evidence="3" id="KW-0862">Zinc</keyword>
<evidence type="ECO:0000256" key="5">
    <source>
        <dbReference type="ARBA" id="ARBA00023163"/>
    </source>
</evidence>
<keyword evidence="4" id="KW-0805">Transcription regulation</keyword>
<accession>A0A9D5D090</accession>
<dbReference type="EMBL" id="JAGGNH010000002">
    <property type="protein sequence ID" value="KAJ0981972.1"/>
    <property type="molecule type" value="Genomic_DNA"/>
</dbReference>
<evidence type="ECO:0000313" key="8">
    <source>
        <dbReference type="EMBL" id="KAJ0981972.1"/>
    </source>
</evidence>
<gene>
    <name evidence="8" type="ORF">J5N97_010227</name>
</gene>
<proteinExistence type="predicted"/>
<evidence type="ECO:0000259" key="7">
    <source>
        <dbReference type="SMART" id="SM00249"/>
    </source>
</evidence>
<keyword evidence="9" id="KW-1185">Reference proteome</keyword>
<dbReference type="GO" id="GO:0140566">
    <property type="term" value="F:histone reader activity"/>
    <property type="evidence" value="ECO:0007669"/>
    <property type="project" value="InterPro"/>
</dbReference>
<dbReference type="SUPFAM" id="SSF57903">
    <property type="entry name" value="FYVE/PHD zinc finger"/>
    <property type="match status" value="1"/>
</dbReference>
<sequence length="1278" mass="141613">MRGMKKRPGDNVCDICGSIGYVENLVRCSQCKMASEHIYCMKTIGYVASKLWYCEVCTASRGTDHDGKLKSKQQNVDISDITGPQFKRTEFHDQDNFSFNKIQSAELDIDEMHQTGSRKLFPFEDGSLEMRHVGKGRVSAKYLSHNSSFNRKQPSKVKPLSAEEVVQLASGAVGRVCSSHRSLLSSPNQSNASNFTPSSSYKTNKSKPSSSRPEESFYQPLKIHFDSGVKLFPSKCITTRENDGEKVHAVIHDKQNIKESLSPGVLSPRCNTSLCSQSASTAPSHCKIDGIRRRQADNVLEATKEESLKKGDLIEVCSPSQHTKSTWPKCLNSQILHIGDKKRKTESGGEVIFAKPHEEDHFKNSHSVKSCVAEKVLVLHDTTINMSPSESGKISCSETQLKETGFQSKSLPLTSPVHPGEKISNYLTAQVRWKGTFEVLFLDSFVNFEMQAHCPKKFSLKVYDMSQQIPTELKLKVVPRTDVWPRAFQSDPPEDDDIGLYFLPSSLKRSKEDYFCFLERIVLGDFALKSRVGDVELLAFTSKQLPVDSQRIENEIYLWGVFRHVKRMKGTQHKDVPSNVLAVASQPSSSSQFNVPLVGNSKEVSTNIDMVGGTEIGSVDTSVQRLGVAPGFTRPISSDVTLNVPSVACQSQKKSQFNVSPEGDINKLNMKVDIVNRMKIGLVDRPIPRFDRPPGFRELVSRNETSNEPSFVSQANINSESNVSYESDVKELDKKVDIVKRIGISFADKSTSRLDVPLDFARPISSDLASNGPFVASQHNTNSQLNFPAESDIKKVDQKVDIWGGTEIGLVDIIPRLHTPPGFTRPISGDNTSNGPIVASMANTAMQLNFSPECSNSTEVDMEVDMVGGIEIGLSDKPIARVNSPPAFSRLISENVNHEERSLLKFTLKKVTREISPNPFFSRDALEQEDNLFAISHGVPISRTDHNSLVSLSTRDSNTTTSETWNALEYNQVSSIENMLHLEHNSSSPAKLSKAKNVVHVEDHISFKESDYVKVREAPHAELKSNYPSSELSALSVEKACSSVDHHIDENVVSSAKHKSASAPSLVKKRSHDLFERLNSENVSASPEVGVEVHHLDKQLTTVPANAKPQSSSKKSSWQGFAQYGGHESSSETKQVQGNDLANAGNSISKETEEKEEINDLANAGNSISQETEEKEEINDQTANYEGPLTSSEQPVLLGRRALPLFPVLPEFRSGNVIEDAMNEQDFELNIRRTNPQISPDLSLSRPHYVQDGNIWISAVAQEKLKKDRCGDSLRLSF</sequence>
<dbReference type="SMART" id="SM00249">
    <property type="entry name" value="PHD"/>
    <property type="match status" value="1"/>
</dbReference>
<dbReference type="InterPro" id="IPR049914">
    <property type="entry name" value="PHD1-3/5-6"/>
</dbReference>
<dbReference type="AlphaFoldDB" id="A0A9D5D090"/>
<name>A0A9D5D090_9LILI</name>
<feature type="compositionally biased region" description="Polar residues" evidence="6">
    <location>
        <begin position="1180"/>
        <end position="1190"/>
    </location>
</feature>
<dbReference type="InterPro" id="IPR001965">
    <property type="entry name" value="Znf_PHD"/>
</dbReference>
<evidence type="ECO:0000313" key="9">
    <source>
        <dbReference type="Proteomes" id="UP001085076"/>
    </source>
</evidence>
<dbReference type="Gene3D" id="3.30.40.10">
    <property type="entry name" value="Zinc/RING finger domain, C3HC4 (zinc finger)"/>
    <property type="match status" value="1"/>
</dbReference>
<keyword evidence="1" id="KW-0479">Metal-binding</keyword>
<dbReference type="PANTHER" id="PTHR33304:SF36">
    <property type="entry name" value="GB|AAF26970.1-RELATED"/>
    <property type="match status" value="1"/>
</dbReference>
<reference evidence="8" key="1">
    <citation type="submission" date="2021-03" db="EMBL/GenBank/DDBJ databases">
        <authorList>
            <person name="Li Z."/>
            <person name="Yang C."/>
        </authorList>
    </citation>
    <scope>NUCLEOTIDE SEQUENCE</scope>
    <source>
        <strain evidence="8">Dzin_1.0</strain>
        <tissue evidence="8">Leaf</tissue>
    </source>
</reference>